<dbReference type="SMART" id="SM00036">
    <property type="entry name" value="CNH"/>
    <property type="match status" value="1"/>
</dbReference>
<evidence type="ECO:0000256" key="4">
    <source>
        <dbReference type="ARBA" id="ARBA00022927"/>
    </source>
</evidence>
<dbReference type="GO" id="GO:0016020">
    <property type="term" value="C:membrane"/>
    <property type="evidence" value="ECO:0007669"/>
    <property type="project" value="TreeGrafter"/>
</dbReference>
<dbReference type="Proteomes" id="UP000695562">
    <property type="component" value="Unassembled WGS sequence"/>
</dbReference>
<evidence type="ECO:0000313" key="6">
    <source>
        <dbReference type="EMBL" id="KAF2074658.1"/>
    </source>
</evidence>
<evidence type="ECO:0000256" key="1">
    <source>
        <dbReference type="ARBA" id="ARBA00004496"/>
    </source>
</evidence>
<dbReference type="InterPro" id="IPR019452">
    <property type="entry name" value="VPS39/TGF_beta_rcpt-assoc_1"/>
</dbReference>
<keyword evidence="2" id="KW-0813">Transport</keyword>
<feature type="domain" description="CNH" evidence="5">
    <location>
        <begin position="16"/>
        <end position="282"/>
    </location>
</feature>
<dbReference type="OrthoDB" id="16924at2759"/>
<sequence length="978" mass="112383">MSVSPFDLIPIVNSVPCKIESIDIWGNNIYIGTNDGQILLYILEKVEQNRKISFKSKLEKKRSLGHGKKPIEKIILIADIGKLISLCDGNLDVLNLYNLEPSTSIGLAGKGVTTFCIKKKSPEYKLCILSKKKLSFFEFVGVFELYKEVFLQEAPITIEWCHNTLCLGYKKEYAVLDIDNEFHKVLFPLEKNSTPKTKLITDQSKFLLTTDDLAIFVNLQGEPVQGAIKWNATPVSMAYYEPYLITILSNKSIEIQDIASEKIVQQITKPPASFHQVCEGRGSGKDFVILYSSNPNAVYCLHFSNLDDIVQSYIANGEHKEAIRLFEIFFKRDRGVASDYEDPEQEKQIYQQRIGKIYEQIAMTEFYKLHFKAAFPYLEKSNIDPRTIITFFPSLLPYQTDFRSQLSTTESIYQIIETTQSATDKQGLSAEAKLELMNYIENRLPLYKDGTDVLKDLVSVFLKLLVDHNKAEKFVTNITRYHNQYYTQDLEEWLQQRQFFSELGIVYQYSEKYRKALTLWCRLYNNELTDAHGSSGIDESIALLEARPTAIPEPPKELVWEFSTYFLENYPDKAIHIFLKTRKDALAIDQVIDFLQPTGVKLYQQYLEYIIFDQQNRAEYLHTRLATSYIDTIFQQNPELQVSAKKNEIPQPDDNRQKLIDLLEFSNCYNAGSLLHRIRSSLLYEELVILYLRMGQYEMMFNIIVWKLHDFKKAEFICANFDPKSSLSTHHLKETNTNIPATSSTGRPKSVYGLSPSSISPTLYGSSADKNTGAYLHSRDSLSLNNAANSDKEESNTGLNLKEGLYDLKRQELFLCLLKTYLNYKQHQLIAANRDVGTTTVVPTYIIEFLNNYYTEMDPIKVIQLLPESIQLHGGISEYLIKSFNYSISQQRESKIVKSLQKSLNFQTKSEYMRVCSSSILIGSEKRCPVCSKPIGDRVFVYFPNGTVVHFKCFQIPYICPVSGRNFKNDPIDYPNSV</sequence>
<dbReference type="Pfam" id="PF10366">
    <property type="entry name" value="Vps39_1"/>
    <property type="match status" value="1"/>
</dbReference>
<dbReference type="AlphaFoldDB" id="A0A8J4PTW2"/>
<dbReference type="PANTHER" id="PTHR12894:SF27">
    <property type="entry name" value="TRANSFORMING GROWTH FACTOR-BETA RECEPTOR-ASSOCIATED PROTEIN 1"/>
    <property type="match status" value="1"/>
</dbReference>
<evidence type="ECO:0000256" key="3">
    <source>
        <dbReference type="ARBA" id="ARBA00022490"/>
    </source>
</evidence>
<dbReference type="EMBL" id="AJWJ01000136">
    <property type="protein sequence ID" value="KAF2074658.1"/>
    <property type="molecule type" value="Genomic_DNA"/>
</dbReference>
<dbReference type="SUPFAM" id="SSF50978">
    <property type="entry name" value="WD40 repeat-like"/>
    <property type="match status" value="1"/>
</dbReference>
<accession>A0A8J4PTW2</accession>
<gene>
    <name evidence="6" type="ORF">CYY_004053</name>
</gene>
<name>A0A8J4PTW2_9MYCE</name>
<evidence type="ECO:0000256" key="2">
    <source>
        <dbReference type="ARBA" id="ARBA00022448"/>
    </source>
</evidence>
<dbReference type="GO" id="GO:0006914">
    <property type="term" value="P:autophagy"/>
    <property type="evidence" value="ECO:0007669"/>
    <property type="project" value="TreeGrafter"/>
</dbReference>
<dbReference type="GO" id="GO:0034058">
    <property type="term" value="P:endosomal vesicle fusion"/>
    <property type="evidence" value="ECO:0007669"/>
    <property type="project" value="TreeGrafter"/>
</dbReference>
<reference evidence="6" key="1">
    <citation type="submission" date="2020-01" db="EMBL/GenBank/DDBJ databases">
        <title>Development of genomics and gene disruption for Polysphondylium violaceum indicates a role for the polyketide synthase stlB in stalk morphogenesis.</title>
        <authorList>
            <person name="Narita B."/>
            <person name="Kawabe Y."/>
            <person name="Kin K."/>
            <person name="Saito T."/>
            <person name="Gibbs R."/>
            <person name="Kuspa A."/>
            <person name="Muzny D."/>
            <person name="Queller D."/>
            <person name="Richards S."/>
            <person name="Strassman J."/>
            <person name="Sucgang R."/>
            <person name="Worley K."/>
            <person name="Schaap P."/>
        </authorList>
    </citation>
    <scope>NUCLEOTIDE SEQUENCE</scope>
    <source>
        <strain evidence="6">QSvi11</strain>
    </source>
</reference>
<proteinExistence type="predicted"/>
<dbReference type="PROSITE" id="PS50219">
    <property type="entry name" value="CNH"/>
    <property type="match status" value="1"/>
</dbReference>
<dbReference type="InterPro" id="IPR036322">
    <property type="entry name" value="WD40_repeat_dom_sf"/>
</dbReference>
<dbReference type="InterPro" id="IPR032914">
    <property type="entry name" value="Vam6/VPS39/TRAP1"/>
</dbReference>
<protein>
    <recommendedName>
        <fullName evidence="5">CNH domain-containing protein</fullName>
    </recommendedName>
</protein>
<keyword evidence="4" id="KW-0653">Protein transport</keyword>
<dbReference type="PANTHER" id="PTHR12894">
    <property type="entry name" value="CNH DOMAIN CONTAINING"/>
    <property type="match status" value="1"/>
</dbReference>
<evidence type="ECO:0000313" key="7">
    <source>
        <dbReference type="Proteomes" id="UP000695562"/>
    </source>
</evidence>
<dbReference type="Pfam" id="PF00780">
    <property type="entry name" value="CNH"/>
    <property type="match status" value="1"/>
</dbReference>
<dbReference type="InterPro" id="IPR001180">
    <property type="entry name" value="CNH_dom"/>
</dbReference>
<keyword evidence="7" id="KW-1185">Reference proteome</keyword>
<organism evidence="6 7">
    <name type="scientific">Polysphondylium violaceum</name>
    <dbReference type="NCBI Taxonomy" id="133409"/>
    <lineage>
        <taxon>Eukaryota</taxon>
        <taxon>Amoebozoa</taxon>
        <taxon>Evosea</taxon>
        <taxon>Eumycetozoa</taxon>
        <taxon>Dictyostelia</taxon>
        <taxon>Dictyosteliales</taxon>
        <taxon>Dictyosteliaceae</taxon>
        <taxon>Polysphondylium</taxon>
    </lineage>
</organism>
<dbReference type="InterPro" id="IPR019453">
    <property type="entry name" value="VPS39/TGFA1_Znf"/>
</dbReference>
<keyword evidence="3" id="KW-0963">Cytoplasm</keyword>
<dbReference type="Pfam" id="PF10367">
    <property type="entry name" value="zf-Vps39_C"/>
    <property type="match status" value="1"/>
</dbReference>
<evidence type="ECO:0000259" key="5">
    <source>
        <dbReference type="PROSITE" id="PS50219"/>
    </source>
</evidence>
<dbReference type="GO" id="GO:0005737">
    <property type="term" value="C:cytoplasm"/>
    <property type="evidence" value="ECO:0007669"/>
    <property type="project" value="UniProtKB-SubCell"/>
</dbReference>
<dbReference type="GO" id="GO:0015031">
    <property type="term" value="P:protein transport"/>
    <property type="evidence" value="ECO:0007669"/>
    <property type="project" value="UniProtKB-KW"/>
</dbReference>
<comment type="caution">
    <text evidence="6">The sequence shown here is derived from an EMBL/GenBank/DDBJ whole genome shotgun (WGS) entry which is preliminary data.</text>
</comment>
<comment type="subcellular location">
    <subcellularLocation>
        <location evidence="1">Cytoplasm</location>
    </subcellularLocation>
</comment>